<feature type="chain" id="PRO_5045630300" evidence="2">
    <location>
        <begin position="20"/>
        <end position="203"/>
    </location>
</feature>
<reference evidence="4" key="1">
    <citation type="submission" date="2021-05" db="EMBL/GenBank/DDBJ databases">
        <title>Molecular characterization for Shewanella algae harboring chromosomal blaOXA-55-like strains isolated from clinical and environment sample.</title>
        <authorList>
            <person name="Ohama Y."/>
            <person name="Aoki K."/>
            <person name="Harada S."/>
            <person name="Moriya K."/>
            <person name="Ishii Y."/>
            <person name="Tateda K."/>
        </authorList>
    </citation>
    <scope>NUCLEOTIDE SEQUENCE</scope>
    <source>
        <strain evidence="4">JCM 11563</strain>
    </source>
</reference>
<evidence type="ECO:0000313" key="4">
    <source>
        <dbReference type="EMBL" id="GIU41585.1"/>
    </source>
</evidence>
<accession>A0ABQ4P243</accession>
<dbReference type="InterPro" id="IPR011250">
    <property type="entry name" value="OMP/PagP_B-barrel"/>
</dbReference>
<dbReference type="SUPFAM" id="SSF56925">
    <property type="entry name" value="OMPA-like"/>
    <property type="match status" value="1"/>
</dbReference>
<protein>
    <submittedName>
        <fullName evidence="4">Outer membrane protein</fullName>
    </submittedName>
</protein>
<dbReference type="EMBL" id="BPEY01000007">
    <property type="protein sequence ID" value="GIU41585.1"/>
    <property type="molecule type" value="Genomic_DNA"/>
</dbReference>
<dbReference type="Proteomes" id="UP000887104">
    <property type="component" value="Unassembled WGS sequence"/>
</dbReference>
<keyword evidence="5" id="KW-1185">Reference proteome</keyword>
<name>A0ABQ4P243_9GAMM</name>
<keyword evidence="1 2" id="KW-0732">Signal</keyword>
<dbReference type="InterPro" id="IPR027385">
    <property type="entry name" value="Beta-barrel_OMP"/>
</dbReference>
<evidence type="ECO:0000256" key="1">
    <source>
        <dbReference type="ARBA" id="ARBA00022729"/>
    </source>
</evidence>
<evidence type="ECO:0000256" key="2">
    <source>
        <dbReference type="SAM" id="SignalP"/>
    </source>
</evidence>
<dbReference type="RefSeq" id="WP_220779290.1">
    <property type="nucleotide sequence ID" value="NZ_BPEY01000007.1"/>
</dbReference>
<evidence type="ECO:0000313" key="5">
    <source>
        <dbReference type="Proteomes" id="UP000887104"/>
    </source>
</evidence>
<feature type="domain" description="Outer membrane protein beta-barrel" evidence="3">
    <location>
        <begin position="6"/>
        <end position="203"/>
    </location>
</feature>
<comment type="caution">
    <text evidence="4">The sequence shown here is derived from an EMBL/GenBank/DDBJ whole genome shotgun (WGS) entry which is preliminary data.</text>
</comment>
<evidence type="ECO:0000259" key="3">
    <source>
        <dbReference type="Pfam" id="PF13505"/>
    </source>
</evidence>
<sequence>MNTRLLLLLGSLCAFPVAAEVYVAPFGGYSFGASEFDISTSASDESGKGKLAESEHYGLMLGITTKDPGNVYLLYSHQATDLRAGDNFSPDVLTSMDVDYFHVGGSLYFPNKSIKPYVTTSVGLTHMRPGGGYANETRFSMAIGGGIAYQASQSLALFAEVKGYATFINADNALFCDAGGCLWNIQADIMWQGQANIGASFAF</sequence>
<proteinExistence type="predicted"/>
<gene>
    <name evidence="4" type="ORF">TUM4438_06160</name>
</gene>
<organism evidence="4 5">
    <name type="scientific">Shewanella sairae</name>
    <dbReference type="NCBI Taxonomy" id="190310"/>
    <lineage>
        <taxon>Bacteria</taxon>
        <taxon>Pseudomonadati</taxon>
        <taxon>Pseudomonadota</taxon>
        <taxon>Gammaproteobacteria</taxon>
        <taxon>Alteromonadales</taxon>
        <taxon>Shewanellaceae</taxon>
        <taxon>Shewanella</taxon>
    </lineage>
</organism>
<dbReference type="Pfam" id="PF13505">
    <property type="entry name" value="OMP_b-brl"/>
    <property type="match status" value="1"/>
</dbReference>
<feature type="signal peptide" evidence="2">
    <location>
        <begin position="1"/>
        <end position="19"/>
    </location>
</feature>
<dbReference type="Gene3D" id="2.40.160.20">
    <property type="match status" value="1"/>
</dbReference>